<evidence type="ECO:0000313" key="2">
    <source>
        <dbReference type="Proteomes" id="UP001219525"/>
    </source>
</evidence>
<organism evidence="1 2">
    <name type="scientific">Mycena pura</name>
    <dbReference type="NCBI Taxonomy" id="153505"/>
    <lineage>
        <taxon>Eukaryota</taxon>
        <taxon>Fungi</taxon>
        <taxon>Dikarya</taxon>
        <taxon>Basidiomycota</taxon>
        <taxon>Agaricomycotina</taxon>
        <taxon>Agaricomycetes</taxon>
        <taxon>Agaricomycetidae</taxon>
        <taxon>Agaricales</taxon>
        <taxon>Marasmiineae</taxon>
        <taxon>Mycenaceae</taxon>
        <taxon>Mycena</taxon>
    </lineage>
</organism>
<keyword evidence="2" id="KW-1185">Reference proteome</keyword>
<gene>
    <name evidence="1" type="ORF">GGX14DRAFT_402486</name>
</gene>
<comment type="caution">
    <text evidence="1">The sequence shown here is derived from an EMBL/GenBank/DDBJ whole genome shotgun (WGS) entry which is preliminary data.</text>
</comment>
<reference evidence="1" key="1">
    <citation type="submission" date="2023-03" db="EMBL/GenBank/DDBJ databases">
        <title>Massive genome expansion in bonnet fungi (Mycena s.s.) driven by repeated elements and novel gene families across ecological guilds.</title>
        <authorList>
            <consortium name="Lawrence Berkeley National Laboratory"/>
            <person name="Harder C.B."/>
            <person name="Miyauchi S."/>
            <person name="Viragh M."/>
            <person name="Kuo A."/>
            <person name="Thoen E."/>
            <person name="Andreopoulos B."/>
            <person name="Lu D."/>
            <person name="Skrede I."/>
            <person name="Drula E."/>
            <person name="Henrissat B."/>
            <person name="Morin E."/>
            <person name="Kohler A."/>
            <person name="Barry K."/>
            <person name="LaButti K."/>
            <person name="Morin E."/>
            <person name="Salamov A."/>
            <person name="Lipzen A."/>
            <person name="Mereny Z."/>
            <person name="Hegedus B."/>
            <person name="Baldrian P."/>
            <person name="Stursova M."/>
            <person name="Weitz H."/>
            <person name="Taylor A."/>
            <person name="Grigoriev I.V."/>
            <person name="Nagy L.G."/>
            <person name="Martin F."/>
            <person name="Kauserud H."/>
        </authorList>
    </citation>
    <scope>NUCLEOTIDE SEQUENCE</scope>
    <source>
        <strain evidence="1">9144</strain>
    </source>
</reference>
<evidence type="ECO:0000313" key="1">
    <source>
        <dbReference type="EMBL" id="KAJ7197553.1"/>
    </source>
</evidence>
<proteinExistence type="predicted"/>
<sequence>MPREFQKKPSPIVEALYWMSDGPGQLGTVNALIYTSDAPRGHRIALSTTEIIYDAGKRRWILPGNAALADIPLRIAQLPFVEFAEAFRLPSDEDDLDGTLQTHDCVVEVGAHGQRFWVRGLYSTSAPVNAALRELCARANITPWRGEIAVIALAKGNKRPFLKRTNPVTTHIAIVNYLAGPGVILNTESQAKNGPWEENSSFGDQNLIHKSKTRSTIDLE</sequence>
<dbReference type="AlphaFoldDB" id="A0AAD6Y280"/>
<protein>
    <submittedName>
        <fullName evidence="1">Uncharacterized protein</fullName>
    </submittedName>
</protein>
<name>A0AAD6Y280_9AGAR</name>
<accession>A0AAD6Y280</accession>
<dbReference type="EMBL" id="JARJCW010000077">
    <property type="protein sequence ID" value="KAJ7197553.1"/>
    <property type="molecule type" value="Genomic_DNA"/>
</dbReference>
<dbReference type="Proteomes" id="UP001219525">
    <property type="component" value="Unassembled WGS sequence"/>
</dbReference>